<dbReference type="AlphaFoldDB" id="A0A6B0YT85"/>
<dbReference type="Pfam" id="PF15514">
    <property type="entry name" value="ThaI"/>
    <property type="match status" value="1"/>
</dbReference>
<dbReference type="EMBL" id="VXRG01000106">
    <property type="protein sequence ID" value="MXY94314.1"/>
    <property type="molecule type" value="Genomic_DNA"/>
</dbReference>
<dbReference type="Gene3D" id="3.40.600.30">
    <property type="match status" value="1"/>
</dbReference>
<reference evidence="1" key="1">
    <citation type="submission" date="2019-09" db="EMBL/GenBank/DDBJ databases">
        <title>Characterisation of the sponge microbiome using genome-centric metagenomics.</title>
        <authorList>
            <person name="Engelberts J.P."/>
            <person name="Robbins S.J."/>
            <person name="De Goeij J.M."/>
            <person name="Aranda M."/>
            <person name="Bell S.C."/>
            <person name="Webster N.S."/>
        </authorList>
    </citation>
    <scope>NUCLEOTIDE SEQUENCE</scope>
    <source>
        <strain evidence="1">SB0664_bin_27</strain>
    </source>
</reference>
<sequence>MTIKAGRCSVSTPRNWIFTVNSVLADLLTNPAAIDTLRTGLPHAFEMAAVEASRVILNKRTGLAQSTTGQEVGVLRERVILGFLFSQLGEANVQLPAPGASMVDATVAGHPLEIKTVTERGLVTAKWTSDNESVDQVLEEFVFISDMLLVRIWWDSFQDSVFYIPFEVLNETAASFPDFLQSQRGTNNRGVKIRDAFMRKIEGHESTVRVPVFWQRSEEAIQSPIVRYINYWTELRF</sequence>
<organism evidence="1">
    <name type="scientific">Caldilineaceae bacterium SB0664_bin_27</name>
    <dbReference type="NCBI Taxonomy" id="2605260"/>
    <lineage>
        <taxon>Bacteria</taxon>
        <taxon>Bacillati</taxon>
        <taxon>Chloroflexota</taxon>
        <taxon>Caldilineae</taxon>
        <taxon>Caldilineales</taxon>
        <taxon>Caldilineaceae</taxon>
    </lineage>
</organism>
<name>A0A6B0YT85_9CHLR</name>
<gene>
    <name evidence="1" type="ORF">F4Y42_12800</name>
</gene>
<dbReference type="InterPro" id="IPR038374">
    <property type="entry name" value="ThaI_sf"/>
</dbReference>
<comment type="caution">
    <text evidence="1">The sequence shown here is derived from an EMBL/GenBank/DDBJ whole genome shotgun (WGS) entry which is preliminary data.</text>
</comment>
<dbReference type="InterPro" id="IPR029128">
    <property type="entry name" value="ThaI"/>
</dbReference>
<proteinExistence type="predicted"/>
<evidence type="ECO:0008006" key="2">
    <source>
        <dbReference type="Google" id="ProtNLM"/>
    </source>
</evidence>
<accession>A0A6B0YT85</accession>
<protein>
    <recommendedName>
        <fullName evidence="2">Restriction endonuclease</fullName>
    </recommendedName>
</protein>
<evidence type="ECO:0000313" key="1">
    <source>
        <dbReference type="EMBL" id="MXY94314.1"/>
    </source>
</evidence>